<protein>
    <submittedName>
        <fullName evidence="1">Uncharacterized protein</fullName>
    </submittedName>
</protein>
<accession>A0A0F9N794</accession>
<dbReference type="EMBL" id="LAZR01003888">
    <property type="protein sequence ID" value="KKN13769.1"/>
    <property type="molecule type" value="Genomic_DNA"/>
</dbReference>
<evidence type="ECO:0000313" key="1">
    <source>
        <dbReference type="EMBL" id="KKN13769.1"/>
    </source>
</evidence>
<name>A0A0F9N794_9ZZZZ</name>
<comment type="caution">
    <text evidence="1">The sequence shown here is derived from an EMBL/GenBank/DDBJ whole genome shotgun (WGS) entry which is preliminary data.</text>
</comment>
<organism evidence="1">
    <name type="scientific">marine sediment metagenome</name>
    <dbReference type="NCBI Taxonomy" id="412755"/>
    <lineage>
        <taxon>unclassified sequences</taxon>
        <taxon>metagenomes</taxon>
        <taxon>ecological metagenomes</taxon>
    </lineage>
</organism>
<sequence>MITAAERQAILDELTDEGKAFRQRFVDYTPPEEIV</sequence>
<reference evidence="1" key="1">
    <citation type="journal article" date="2015" name="Nature">
        <title>Complex archaea that bridge the gap between prokaryotes and eukaryotes.</title>
        <authorList>
            <person name="Spang A."/>
            <person name="Saw J.H."/>
            <person name="Jorgensen S.L."/>
            <person name="Zaremba-Niedzwiedzka K."/>
            <person name="Martijn J."/>
            <person name="Lind A.E."/>
            <person name="van Eijk R."/>
            <person name="Schleper C."/>
            <person name="Guy L."/>
            <person name="Ettema T.J."/>
        </authorList>
    </citation>
    <scope>NUCLEOTIDE SEQUENCE</scope>
</reference>
<gene>
    <name evidence="1" type="ORF">LCGC14_1003190</name>
</gene>
<dbReference type="AlphaFoldDB" id="A0A0F9N794"/>
<proteinExistence type="predicted"/>